<accession>A0AAN6VEM2</accession>
<keyword evidence="2" id="KW-1185">Reference proteome</keyword>
<reference evidence="1" key="2">
    <citation type="submission" date="2023-05" db="EMBL/GenBank/DDBJ databases">
        <authorList>
            <consortium name="Lawrence Berkeley National Laboratory"/>
            <person name="Steindorff A."/>
            <person name="Hensen N."/>
            <person name="Bonometti L."/>
            <person name="Westerberg I."/>
            <person name="Brannstrom I.O."/>
            <person name="Guillou S."/>
            <person name="Cros-Aarteil S."/>
            <person name="Calhoun S."/>
            <person name="Haridas S."/>
            <person name="Kuo A."/>
            <person name="Mondo S."/>
            <person name="Pangilinan J."/>
            <person name="Riley R."/>
            <person name="Labutti K."/>
            <person name="Andreopoulos B."/>
            <person name="Lipzen A."/>
            <person name="Chen C."/>
            <person name="Yanf M."/>
            <person name="Daum C."/>
            <person name="Ng V."/>
            <person name="Clum A."/>
            <person name="Ohm R."/>
            <person name="Martin F."/>
            <person name="Silar P."/>
            <person name="Natvig D."/>
            <person name="Lalanne C."/>
            <person name="Gautier V."/>
            <person name="Ament-Velasquez S.L."/>
            <person name="Kruys A."/>
            <person name="Hutchinson M.I."/>
            <person name="Powell A.J."/>
            <person name="Barry K."/>
            <person name="Miller A.N."/>
            <person name="Grigoriev I.V."/>
            <person name="Debuchy R."/>
            <person name="Gladieux P."/>
            <person name="Thoren M.H."/>
            <person name="Johannesson H."/>
        </authorList>
    </citation>
    <scope>NUCLEOTIDE SEQUENCE</scope>
    <source>
        <strain evidence="1">CBS 538.74</strain>
    </source>
</reference>
<dbReference type="EMBL" id="MU857105">
    <property type="protein sequence ID" value="KAK4149997.1"/>
    <property type="molecule type" value="Genomic_DNA"/>
</dbReference>
<evidence type="ECO:0000313" key="2">
    <source>
        <dbReference type="Proteomes" id="UP001302745"/>
    </source>
</evidence>
<dbReference type="PANTHER" id="PTHR47685:SF1">
    <property type="entry name" value="MAGNESIUM TRANSPORT PROTEIN CORA"/>
    <property type="match status" value="1"/>
</dbReference>
<dbReference type="AlphaFoldDB" id="A0AAN6VEM2"/>
<comment type="caution">
    <text evidence="1">The sequence shown here is derived from an EMBL/GenBank/DDBJ whole genome shotgun (WGS) entry which is preliminary data.</text>
</comment>
<proteinExistence type="predicted"/>
<organism evidence="1 2">
    <name type="scientific">Chaetomidium leptoderma</name>
    <dbReference type="NCBI Taxonomy" id="669021"/>
    <lineage>
        <taxon>Eukaryota</taxon>
        <taxon>Fungi</taxon>
        <taxon>Dikarya</taxon>
        <taxon>Ascomycota</taxon>
        <taxon>Pezizomycotina</taxon>
        <taxon>Sordariomycetes</taxon>
        <taxon>Sordariomycetidae</taxon>
        <taxon>Sordariales</taxon>
        <taxon>Chaetomiaceae</taxon>
        <taxon>Chaetomidium</taxon>
    </lineage>
</organism>
<sequence>MQPYIVEDQYADPGLPADVWATFLAARFSKREELYESLSSHEKKIVKKELRRIRYLRGAHGAWRDGVSLKCKEELHRCEVGIARSSGYRRQELNRERLILKQIQQWSTQQYARLQRSISPESYIIGLDAADDTLDDNPTESNYGYNGWVITFRKGEGGVTLNHPLCHGRFRHQKISMQRLLYDPSQTPLKRSAERSQLRYFHLQANNMLAACHPGVHDRKAEGVGGHMQRRKRKF</sequence>
<reference evidence="1" key="1">
    <citation type="journal article" date="2023" name="Mol. Phylogenet. Evol.">
        <title>Genome-scale phylogeny and comparative genomics of the fungal order Sordariales.</title>
        <authorList>
            <person name="Hensen N."/>
            <person name="Bonometti L."/>
            <person name="Westerberg I."/>
            <person name="Brannstrom I.O."/>
            <person name="Guillou S."/>
            <person name="Cros-Aarteil S."/>
            <person name="Calhoun S."/>
            <person name="Haridas S."/>
            <person name="Kuo A."/>
            <person name="Mondo S."/>
            <person name="Pangilinan J."/>
            <person name="Riley R."/>
            <person name="LaButti K."/>
            <person name="Andreopoulos B."/>
            <person name="Lipzen A."/>
            <person name="Chen C."/>
            <person name="Yan M."/>
            <person name="Daum C."/>
            <person name="Ng V."/>
            <person name="Clum A."/>
            <person name="Steindorff A."/>
            <person name="Ohm R.A."/>
            <person name="Martin F."/>
            <person name="Silar P."/>
            <person name="Natvig D.O."/>
            <person name="Lalanne C."/>
            <person name="Gautier V."/>
            <person name="Ament-Velasquez S.L."/>
            <person name="Kruys A."/>
            <person name="Hutchinson M.I."/>
            <person name="Powell A.J."/>
            <person name="Barry K."/>
            <person name="Miller A.N."/>
            <person name="Grigoriev I.V."/>
            <person name="Debuchy R."/>
            <person name="Gladieux P."/>
            <person name="Hiltunen Thoren M."/>
            <person name="Johannesson H."/>
        </authorList>
    </citation>
    <scope>NUCLEOTIDE SEQUENCE</scope>
    <source>
        <strain evidence="1">CBS 538.74</strain>
    </source>
</reference>
<dbReference type="PANTHER" id="PTHR47685">
    <property type="entry name" value="MAGNESIUM TRANSPORT PROTEIN CORA"/>
    <property type="match status" value="1"/>
</dbReference>
<gene>
    <name evidence="1" type="ORF">C8A00DRAFT_37398</name>
</gene>
<name>A0AAN6VEM2_9PEZI</name>
<protein>
    <submittedName>
        <fullName evidence="1">Uncharacterized protein</fullName>
    </submittedName>
</protein>
<dbReference type="Proteomes" id="UP001302745">
    <property type="component" value="Unassembled WGS sequence"/>
</dbReference>
<evidence type="ECO:0000313" key="1">
    <source>
        <dbReference type="EMBL" id="KAK4149997.1"/>
    </source>
</evidence>
<dbReference type="InterPro" id="IPR050829">
    <property type="entry name" value="CorA_MIT"/>
</dbReference>